<evidence type="ECO:0000256" key="1">
    <source>
        <dbReference type="ARBA" id="ARBA00022722"/>
    </source>
</evidence>
<evidence type="ECO:0000256" key="9">
    <source>
        <dbReference type="ARBA" id="ARBA00038592"/>
    </source>
</evidence>
<reference evidence="11" key="1">
    <citation type="submission" date="2024-07" db="EMBL/GenBank/DDBJ databases">
        <title>Complete genome sequence of Prevotella sp. YM-2024 GTC17262.</title>
        <authorList>
            <person name="Hayashi M."/>
            <person name="Muto Y."/>
            <person name="Tanaka K."/>
            <person name="Niwa H."/>
        </authorList>
    </citation>
    <scope>NUCLEOTIDE SEQUENCE</scope>
    <source>
        <strain evidence="11">GTC17262</strain>
    </source>
</reference>
<comment type="similarity">
    <text evidence="10">Belongs to the CRISPR-associated endonuclease Cas1 family.</text>
</comment>
<evidence type="ECO:0000313" key="11">
    <source>
        <dbReference type="EMBL" id="BFO81660.1"/>
    </source>
</evidence>
<feature type="binding site" evidence="10">
    <location>
        <position position="149"/>
    </location>
    <ligand>
        <name>Mn(2+)</name>
        <dbReference type="ChEBI" id="CHEBI:29035"/>
    </ligand>
</feature>
<dbReference type="InterPro" id="IPR002729">
    <property type="entry name" value="CRISPR-assoc_Cas1"/>
</dbReference>
<evidence type="ECO:0000256" key="2">
    <source>
        <dbReference type="ARBA" id="ARBA00022723"/>
    </source>
</evidence>
<dbReference type="Pfam" id="PF01867">
    <property type="entry name" value="Cas_Cas1"/>
    <property type="match status" value="1"/>
</dbReference>
<feature type="binding site" evidence="10">
    <location>
        <position position="206"/>
    </location>
    <ligand>
        <name>Mn(2+)</name>
        <dbReference type="ChEBI" id="CHEBI:29035"/>
    </ligand>
</feature>
<evidence type="ECO:0000256" key="6">
    <source>
        <dbReference type="ARBA" id="ARBA00023118"/>
    </source>
</evidence>
<dbReference type="InterPro" id="IPR042211">
    <property type="entry name" value="CRISPR-assoc_Cas1_N"/>
</dbReference>
<comment type="cofactor">
    <cofactor evidence="10">
        <name>Mg(2+)</name>
        <dbReference type="ChEBI" id="CHEBI:18420"/>
    </cofactor>
    <cofactor evidence="10">
        <name>Mn(2+)</name>
        <dbReference type="ChEBI" id="CHEBI:29035"/>
    </cofactor>
</comment>
<evidence type="ECO:0000256" key="7">
    <source>
        <dbReference type="ARBA" id="ARBA00023125"/>
    </source>
</evidence>
<keyword evidence="8 10" id="KW-0464">Manganese</keyword>
<dbReference type="PANTHER" id="PTHR34353:SF2">
    <property type="entry name" value="CRISPR-ASSOCIATED ENDONUCLEASE CAS1 1"/>
    <property type="match status" value="1"/>
</dbReference>
<evidence type="ECO:0000256" key="4">
    <source>
        <dbReference type="ARBA" id="ARBA00022801"/>
    </source>
</evidence>
<keyword evidence="5 10" id="KW-0460">Magnesium</keyword>
<comment type="subunit">
    <text evidence="9 10">Homodimer, forms a heterotetramer with a Cas2 homodimer.</text>
</comment>
<evidence type="ECO:0000256" key="8">
    <source>
        <dbReference type="ARBA" id="ARBA00023211"/>
    </source>
</evidence>
<dbReference type="InterPro" id="IPR019855">
    <property type="entry name" value="CRISPR-assoc_Cas1_NMENI"/>
</dbReference>
<organism evidence="11">
    <name type="scientific">Prevotella sp. GTC17262</name>
    <dbReference type="NCBI Taxonomy" id="3236797"/>
    <lineage>
        <taxon>Bacteria</taxon>
        <taxon>Pseudomonadati</taxon>
        <taxon>Bacteroidota</taxon>
        <taxon>Bacteroidia</taxon>
        <taxon>Bacteroidales</taxon>
        <taxon>Prevotellaceae</taxon>
        <taxon>Prevotella</taxon>
    </lineage>
</organism>
<dbReference type="PANTHER" id="PTHR34353">
    <property type="entry name" value="CRISPR-ASSOCIATED ENDONUCLEASE CAS1 1"/>
    <property type="match status" value="1"/>
</dbReference>
<dbReference type="InterPro" id="IPR042206">
    <property type="entry name" value="CRISPR-assoc_Cas1_C"/>
</dbReference>
<dbReference type="EMBL" id="AP035789">
    <property type="protein sequence ID" value="BFO81660.1"/>
    <property type="molecule type" value="Genomic_DNA"/>
</dbReference>
<keyword evidence="6 10" id="KW-0051">Antiviral defense</keyword>
<dbReference type="GO" id="GO:0004520">
    <property type="term" value="F:DNA endonuclease activity"/>
    <property type="evidence" value="ECO:0007669"/>
    <property type="project" value="InterPro"/>
</dbReference>
<dbReference type="GO" id="GO:0046872">
    <property type="term" value="F:metal ion binding"/>
    <property type="evidence" value="ECO:0007669"/>
    <property type="project" value="UniProtKB-UniRule"/>
</dbReference>
<dbReference type="Gene3D" id="3.100.10.20">
    <property type="entry name" value="CRISPR-associated endonuclease Cas1, N-terminal domain"/>
    <property type="match status" value="1"/>
</dbReference>
<name>A0AB33JSU4_9BACT</name>
<keyword evidence="3 10" id="KW-0255">Endonuclease</keyword>
<protein>
    <recommendedName>
        <fullName evidence="10">CRISPR-associated endonuclease Cas1</fullName>
        <ecNumber evidence="10">3.1.-.-</ecNumber>
    </recommendedName>
</protein>
<dbReference type="GO" id="GO:0003677">
    <property type="term" value="F:DNA binding"/>
    <property type="evidence" value="ECO:0007669"/>
    <property type="project" value="UniProtKB-KW"/>
</dbReference>
<gene>
    <name evidence="10 11" type="primary">cas1</name>
    <name evidence="11" type="ORF">GTC17262_18510</name>
</gene>
<keyword evidence="4 10" id="KW-0378">Hydrolase</keyword>
<evidence type="ECO:0000256" key="10">
    <source>
        <dbReference type="HAMAP-Rule" id="MF_01470"/>
    </source>
</evidence>
<keyword evidence="7 10" id="KW-0238">DNA-binding</keyword>
<accession>A0AB33JSU4</accession>
<dbReference type="HAMAP" id="MF_01470">
    <property type="entry name" value="Cas1"/>
    <property type="match status" value="1"/>
</dbReference>
<dbReference type="InterPro" id="IPR050646">
    <property type="entry name" value="Cas1"/>
</dbReference>
<dbReference type="GO" id="GO:0016787">
    <property type="term" value="F:hydrolase activity"/>
    <property type="evidence" value="ECO:0007669"/>
    <property type="project" value="UniProtKB-KW"/>
</dbReference>
<evidence type="ECO:0000256" key="3">
    <source>
        <dbReference type="ARBA" id="ARBA00022759"/>
    </source>
</evidence>
<dbReference type="NCBIfam" id="TIGR00287">
    <property type="entry name" value="cas1"/>
    <property type="match status" value="1"/>
</dbReference>
<feature type="binding site" evidence="10">
    <location>
        <position position="221"/>
    </location>
    <ligand>
        <name>Mn(2+)</name>
        <dbReference type="ChEBI" id="CHEBI:29035"/>
    </ligand>
</feature>
<sequence>MLKRSLVFTSPATLSMKDRQLIISLKEQSEEKRTIPIEDLGFVLIDHPQVMLTVPLMNALSENNVSLVFCNSKGMPSSMLLNLDTNVTQGETIRNQIDAGEVLKKNIWKQIVEAKIRNQALLLSKLGKQGELLKPLFMNVKSGDTDNREGIAAKIYWAELFGKDFLRNRNMPGINSLLNYGYTILRSAVARSLMSAGLFPAIGVFHRNRSNAFPLADDLMEPYRPFIDEIVYKLHCEGKEELNKETKAELIRLLYCDTYFKKVTRPLSVGLSLTMASLVRCYAKTTNKLVLPEMR</sequence>
<proteinExistence type="inferred from homology"/>
<dbReference type="Gene3D" id="1.20.120.920">
    <property type="entry name" value="CRISPR-associated endonuclease Cas1, C-terminal domain"/>
    <property type="match status" value="1"/>
</dbReference>
<comment type="function">
    <text evidence="10">CRISPR (clustered regularly interspaced short palindromic repeat), is an adaptive immune system that provides protection against mobile genetic elements (viruses, transposable elements and conjugative plasmids). CRISPR clusters contain spacers, sequences complementary to antecedent mobile elements, and target invading nucleic acids. CRISPR clusters are transcribed and processed into CRISPR RNA (crRNA). Acts as a dsDNA endonuclease. Involved in the integration of spacer DNA into the CRISPR cassette.</text>
</comment>
<keyword evidence="1 10" id="KW-0540">Nuclease</keyword>
<evidence type="ECO:0000256" key="5">
    <source>
        <dbReference type="ARBA" id="ARBA00022842"/>
    </source>
</evidence>
<dbReference type="GO" id="GO:0043571">
    <property type="term" value="P:maintenance of CRISPR repeat elements"/>
    <property type="evidence" value="ECO:0007669"/>
    <property type="project" value="UniProtKB-UniRule"/>
</dbReference>
<dbReference type="AlphaFoldDB" id="A0AB33JSU4"/>
<keyword evidence="2 10" id="KW-0479">Metal-binding</keyword>
<dbReference type="EC" id="3.1.-.-" evidence="10"/>
<dbReference type="NCBIfam" id="TIGR03639">
    <property type="entry name" value="cas1_NMENI"/>
    <property type="match status" value="1"/>
</dbReference>
<dbReference type="GO" id="GO:0051607">
    <property type="term" value="P:defense response to virus"/>
    <property type="evidence" value="ECO:0007669"/>
    <property type="project" value="UniProtKB-UniRule"/>
</dbReference>